<reference evidence="1 2" key="1">
    <citation type="submission" date="2021-04" db="EMBL/GenBank/DDBJ databases">
        <authorList>
            <person name="Pira H."/>
            <person name="Risdian C."/>
            <person name="Wink J."/>
        </authorList>
    </citation>
    <scope>NUCLEOTIDE SEQUENCE [LARGE SCALE GENOMIC DNA]</scope>
    <source>
        <strain evidence="1 2">WH53</strain>
    </source>
</reference>
<dbReference type="Proteomes" id="UP000690515">
    <property type="component" value="Unassembled WGS sequence"/>
</dbReference>
<accession>A0ABS5ZA68</accession>
<gene>
    <name evidence="1" type="ORF">KCG35_07645</name>
</gene>
<name>A0ABS5ZA68_9GAMM</name>
<comment type="caution">
    <text evidence="1">The sequence shown here is derived from an EMBL/GenBank/DDBJ whole genome shotgun (WGS) entry which is preliminary data.</text>
</comment>
<protein>
    <submittedName>
        <fullName evidence="1">Uncharacterized protein</fullName>
    </submittedName>
</protein>
<evidence type="ECO:0000313" key="1">
    <source>
        <dbReference type="EMBL" id="MBU2710930.1"/>
    </source>
</evidence>
<dbReference type="RefSeq" id="WP_215819091.1">
    <property type="nucleotide sequence ID" value="NZ_JAGSOY010000012.1"/>
</dbReference>
<sequence>MNTVAEEIEPPPIMKSCTGNKWCNVEVKAKDWPVRDKKTEQNNEGSEKADMGLFTLKIPKGYIKKHYDKSLQQLEVKYSDYTLLLIREQAGAYSTKQSLIPDNVIKQGAKYHPIRQYEIAFTETEPDQEPNDKYEKLLYRLAFFTKSLGLKDAVIYRKEDINAYQRRYDMDSQIDEINVYVTRADRPKEKLVIALINGDVKRLQNILATIEKGNDQAKTESKSQ</sequence>
<dbReference type="EMBL" id="JAGSOY010000012">
    <property type="protein sequence ID" value="MBU2710930.1"/>
    <property type="molecule type" value="Genomic_DNA"/>
</dbReference>
<keyword evidence="2" id="KW-1185">Reference proteome</keyword>
<evidence type="ECO:0000313" key="2">
    <source>
        <dbReference type="Proteomes" id="UP000690515"/>
    </source>
</evidence>
<proteinExistence type="predicted"/>
<organism evidence="1 2">
    <name type="scientific">Zooshikella harenae</name>
    <dbReference type="NCBI Taxonomy" id="2827238"/>
    <lineage>
        <taxon>Bacteria</taxon>
        <taxon>Pseudomonadati</taxon>
        <taxon>Pseudomonadota</taxon>
        <taxon>Gammaproteobacteria</taxon>
        <taxon>Oceanospirillales</taxon>
        <taxon>Zooshikellaceae</taxon>
        <taxon>Zooshikella</taxon>
    </lineage>
</organism>